<dbReference type="GO" id="GO:0000049">
    <property type="term" value="F:tRNA binding"/>
    <property type="evidence" value="ECO:0007669"/>
    <property type="project" value="TreeGrafter"/>
</dbReference>
<dbReference type="Proteomes" id="UP000245509">
    <property type="component" value="Unassembled WGS sequence"/>
</dbReference>
<gene>
    <name evidence="2" type="ORF">DDW03_002390</name>
    <name evidence="3" type="ORF">DDW03_01710</name>
</gene>
<dbReference type="Gene3D" id="2.30.310.10">
    <property type="entry name" value="ibrinogen binding protein from staphylococcus aureus domain"/>
    <property type="match status" value="1"/>
</dbReference>
<dbReference type="PANTHER" id="PTHR15239">
    <property type="entry name" value="NUCLEAR EXPORT MEDIATOR FACTOR NEMF"/>
    <property type="match status" value="1"/>
</dbReference>
<feature type="coiled-coil region" evidence="1">
    <location>
        <begin position="244"/>
        <end position="285"/>
    </location>
</feature>
<evidence type="ECO:0000256" key="1">
    <source>
        <dbReference type="SAM" id="Coils"/>
    </source>
</evidence>
<organism evidence="3">
    <name type="scientific">Nanobsidianus stetteri</name>
    <dbReference type="NCBI Taxonomy" id="1294122"/>
    <lineage>
        <taxon>Archaea</taxon>
        <taxon>Nanobdellota</taxon>
        <taxon>Candidatus Nanoarchaeia</taxon>
        <taxon>Nanoarchaeales</taxon>
        <taxon>Nanopusillaceae</taxon>
        <taxon>Candidatus Nanobsidianus</taxon>
    </lineage>
</organism>
<proteinExistence type="predicted"/>
<dbReference type="Gene3D" id="1.10.8.50">
    <property type="match status" value="1"/>
</dbReference>
<reference evidence="2" key="3">
    <citation type="submission" date="2017-05" db="EMBL/GenBank/DDBJ databases">
        <authorList>
            <person name="Munson-Mcgee J.H."/>
        </authorList>
    </citation>
    <scope>NUCLEOTIDE SEQUENCE</scope>
    <source>
        <strain evidence="2">SCGC AB-777_F03</strain>
    </source>
</reference>
<reference evidence="3" key="2">
    <citation type="submission" date="2017-05" db="EMBL/GenBank/DDBJ databases">
        <authorList>
            <person name="Song R."/>
            <person name="Chenine A.L."/>
            <person name="Ruprecht R.M."/>
        </authorList>
    </citation>
    <scope>NUCLEOTIDE SEQUENCE</scope>
    <source>
        <strain evidence="3">SCGC AB-777_F03</strain>
    </source>
</reference>
<dbReference type="InterPro" id="IPR051608">
    <property type="entry name" value="RQC_Subunit_NEMF"/>
</dbReference>
<sequence>MINYFELKKWYNDNAEKINNSIVKNIYNIEDGVVFELYKPGLENRFLYIIPGKIIFLYNVKEREEINNFTLKLRKDFNETKINIEIDNSDKIIIIKNNEKKLYVELFPNGLLIVTDYNDIILYANQYKNFGVRKIFRNEKYTKPPGSVNIINNINEFFEKVNNTNKKDVVRFLAVDLSLGGKYSEYIVKKANIEKNKSPKELNKEEIEKIYNIYNEIVNLKILIDESGNIIGDINKYFINLYLNSRENKRIRKLNEEKEKIKRIIEEQKRYLEEINKEINKLEKIGEFLNIYSWIFKDYDENSIIKNFRELNINIDIKRDNKYLIVNIDDKYLENK</sequence>
<protein>
    <submittedName>
        <fullName evidence="2">NFACT family protein</fullName>
    </submittedName>
</protein>
<dbReference type="GO" id="GO:0043023">
    <property type="term" value="F:ribosomal large subunit binding"/>
    <property type="evidence" value="ECO:0007669"/>
    <property type="project" value="TreeGrafter"/>
</dbReference>
<dbReference type="PANTHER" id="PTHR15239:SF6">
    <property type="entry name" value="RIBOSOME QUALITY CONTROL COMPLEX SUBUNIT NEMF"/>
    <property type="match status" value="1"/>
</dbReference>
<accession>A0A2T9WLA1</accession>
<reference evidence="2" key="4">
    <citation type="submission" date="2021-11" db="EMBL/GenBank/DDBJ databases">
        <authorList>
            <person name="Munson-Mcgee J."/>
            <person name="Field E."/>
            <person name="Bateson M."/>
            <person name="Rooney C."/>
            <person name="Stepanauskas R."/>
            <person name="Young M."/>
        </authorList>
    </citation>
    <scope>NUCLEOTIDE SEQUENCE</scope>
    <source>
        <strain evidence="2">SCGC AB-777_F03</strain>
    </source>
</reference>
<evidence type="ECO:0000313" key="3">
    <source>
        <dbReference type="EMBL" id="PVU68613.1"/>
    </source>
</evidence>
<dbReference type="EMBL" id="QEFP01000006">
    <property type="protein sequence ID" value="PVU68613.1"/>
    <property type="molecule type" value="Genomic_DNA"/>
</dbReference>
<dbReference type="GO" id="GO:1990112">
    <property type="term" value="C:RQC complex"/>
    <property type="evidence" value="ECO:0007669"/>
    <property type="project" value="TreeGrafter"/>
</dbReference>
<dbReference type="EMBL" id="QEFP02000016">
    <property type="protein sequence ID" value="MCC5447242.1"/>
    <property type="molecule type" value="Genomic_DNA"/>
</dbReference>
<name>A0A2T9WLA1_NANST</name>
<dbReference type="GO" id="GO:0072344">
    <property type="term" value="P:rescue of stalled ribosome"/>
    <property type="evidence" value="ECO:0007669"/>
    <property type="project" value="TreeGrafter"/>
</dbReference>
<comment type="caution">
    <text evidence="3">The sequence shown here is derived from an EMBL/GenBank/DDBJ whole genome shotgun (WGS) entry which is preliminary data.</text>
</comment>
<dbReference type="RefSeq" id="WP_228615466.1">
    <property type="nucleotide sequence ID" value="NZ_QEFP02000016.1"/>
</dbReference>
<evidence type="ECO:0000313" key="2">
    <source>
        <dbReference type="EMBL" id="MCC5447242.1"/>
    </source>
</evidence>
<keyword evidence="1" id="KW-0175">Coiled coil</keyword>
<reference evidence="3" key="1">
    <citation type="journal article" date="2015" name="Appl. Environ. Microbiol.">
        <title>Nanoarchaeota, Their Sulfolobales Host, and Nanoarchaeota Virus Distribution across Yellowstone National Park Hot Springs.</title>
        <authorList>
            <person name="Munson-McGee J.H."/>
            <person name="Field E.K."/>
            <person name="Bateson M."/>
            <person name="Rooney C."/>
            <person name="Stepanauskas R."/>
            <person name="Young M.J."/>
        </authorList>
    </citation>
    <scope>NUCLEOTIDE SEQUENCE [LARGE SCALE GENOMIC DNA]</scope>
    <source>
        <strain evidence="3">SCGC AB-777_F03</strain>
    </source>
</reference>
<dbReference type="AlphaFoldDB" id="A0A2T9WLA1"/>